<name>A0ABN1LJG0_9CLOT</name>
<gene>
    <name evidence="2" type="ORF">GCM10008916_07850</name>
</gene>
<dbReference type="EMBL" id="BAAACO010000001">
    <property type="protein sequence ID" value="GAA0856798.1"/>
    <property type="molecule type" value="Genomic_DNA"/>
</dbReference>
<evidence type="ECO:0000313" key="2">
    <source>
        <dbReference type="EMBL" id="GAA0856798.1"/>
    </source>
</evidence>
<keyword evidence="1" id="KW-0812">Transmembrane</keyword>
<comment type="caution">
    <text evidence="2">The sequence shown here is derived from an EMBL/GenBank/DDBJ whole genome shotgun (WGS) entry which is preliminary data.</text>
</comment>
<keyword evidence="1" id="KW-1133">Transmembrane helix</keyword>
<organism evidence="2 3">
    <name type="scientific">Clostridium nitritogenes</name>
    <dbReference type="NCBI Taxonomy" id="83340"/>
    <lineage>
        <taxon>Bacteria</taxon>
        <taxon>Bacillati</taxon>
        <taxon>Bacillota</taxon>
        <taxon>Clostridia</taxon>
        <taxon>Eubacteriales</taxon>
        <taxon>Clostridiaceae</taxon>
        <taxon>Clostridium</taxon>
    </lineage>
</organism>
<evidence type="ECO:0000256" key="1">
    <source>
        <dbReference type="SAM" id="Phobius"/>
    </source>
</evidence>
<feature type="transmembrane region" description="Helical" evidence="1">
    <location>
        <begin position="38"/>
        <end position="55"/>
    </location>
</feature>
<reference evidence="2 3" key="1">
    <citation type="journal article" date="2019" name="Int. J. Syst. Evol. Microbiol.">
        <title>The Global Catalogue of Microorganisms (GCM) 10K type strain sequencing project: providing services to taxonomists for standard genome sequencing and annotation.</title>
        <authorList>
            <consortium name="The Broad Institute Genomics Platform"/>
            <consortium name="The Broad Institute Genome Sequencing Center for Infectious Disease"/>
            <person name="Wu L."/>
            <person name="Ma J."/>
        </authorList>
    </citation>
    <scope>NUCLEOTIDE SEQUENCE [LARGE SCALE GENOMIC DNA]</scope>
    <source>
        <strain evidence="2 3">JCM 6485</strain>
    </source>
</reference>
<sequence length="56" mass="6183">MTYKGQIILSILVMAYLTLSFAITAYDVANSDRDKLKNTFICIGSLLSLILVSNLI</sequence>
<feature type="transmembrane region" description="Helical" evidence="1">
    <location>
        <begin position="7"/>
        <end position="26"/>
    </location>
</feature>
<evidence type="ECO:0000313" key="3">
    <source>
        <dbReference type="Proteomes" id="UP001501764"/>
    </source>
</evidence>
<dbReference type="RefSeq" id="WP_346025810.1">
    <property type="nucleotide sequence ID" value="NZ_BAAACO010000001.1"/>
</dbReference>
<dbReference type="Proteomes" id="UP001501764">
    <property type="component" value="Unassembled WGS sequence"/>
</dbReference>
<protein>
    <submittedName>
        <fullName evidence="2">Uncharacterized protein</fullName>
    </submittedName>
</protein>
<keyword evidence="1" id="KW-0472">Membrane</keyword>
<proteinExistence type="predicted"/>
<accession>A0ABN1LJG0</accession>
<keyword evidence="3" id="KW-1185">Reference proteome</keyword>